<dbReference type="PANTHER" id="PTHR45786">
    <property type="entry name" value="DNA BINDING PROTEIN-LIKE"/>
    <property type="match status" value="1"/>
</dbReference>
<reference evidence="2 3" key="1">
    <citation type="submission" date="2019-08" db="EMBL/GenBank/DDBJ databases">
        <title>The genome of the soybean aphid Biotype 1, its phylome, world population structure and adaptation to the North American continent.</title>
        <authorList>
            <person name="Giordano R."/>
            <person name="Donthu R.K."/>
            <person name="Hernandez A.G."/>
            <person name="Wright C.L."/>
            <person name="Zimin A.V."/>
        </authorList>
    </citation>
    <scope>NUCLEOTIDE SEQUENCE [LARGE SCALE GENOMIC DNA]</scope>
    <source>
        <tissue evidence="2">Whole aphids</tissue>
    </source>
</reference>
<dbReference type="Proteomes" id="UP000475862">
    <property type="component" value="Unassembled WGS sequence"/>
</dbReference>
<accession>A0A6G0TZU0</accession>
<gene>
    <name evidence="2" type="ORF">AGLY_003866</name>
</gene>
<evidence type="ECO:0000259" key="1">
    <source>
        <dbReference type="Pfam" id="PF14214"/>
    </source>
</evidence>
<dbReference type="PANTHER" id="PTHR45786:SF74">
    <property type="entry name" value="ATP-DEPENDENT DNA HELICASE"/>
    <property type="match status" value="1"/>
</dbReference>
<evidence type="ECO:0000313" key="2">
    <source>
        <dbReference type="EMBL" id="KAE9541875.1"/>
    </source>
</evidence>
<dbReference type="Pfam" id="PF14214">
    <property type="entry name" value="Helitron_like_N"/>
    <property type="match status" value="1"/>
</dbReference>
<feature type="domain" description="Helitron helicase-like" evidence="1">
    <location>
        <begin position="77"/>
        <end position="159"/>
    </location>
</feature>
<organism evidence="2 3">
    <name type="scientific">Aphis glycines</name>
    <name type="common">Soybean aphid</name>
    <dbReference type="NCBI Taxonomy" id="307491"/>
    <lineage>
        <taxon>Eukaryota</taxon>
        <taxon>Metazoa</taxon>
        <taxon>Ecdysozoa</taxon>
        <taxon>Arthropoda</taxon>
        <taxon>Hexapoda</taxon>
        <taxon>Insecta</taxon>
        <taxon>Pterygota</taxon>
        <taxon>Neoptera</taxon>
        <taxon>Paraneoptera</taxon>
        <taxon>Hemiptera</taxon>
        <taxon>Sternorrhyncha</taxon>
        <taxon>Aphidomorpha</taxon>
        <taxon>Aphidoidea</taxon>
        <taxon>Aphididae</taxon>
        <taxon>Aphidini</taxon>
        <taxon>Aphis</taxon>
        <taxon>Aphis</taxon>
    </lineage>
</organism>
<proteinExistence type="predicted"/>
<dbReference type="AlphaFoldDB" id="A0A6G0TZU0"/>
<keyword evidence="3" id="KW-1185">Reference proteome</keyword>
<name>A0A6G0TZU0_APHGL</name>
<protein>
    <recommendedName>
        <fullName evidence="1">Helitron helicase-like domain-containing protein</fullName>
    </recommendedName>
</protein>
<dbReference type="OrthoDB" id="6614296at2759"/>
<sequence length="176" mass="20245">MDLIRKYNGCFQMTSFGAKKIVTEGFMPTFKVQGQERMKEKFAIGAPILQTSNQGWSNNCKACSMKKTVMSNNLRPRLMRQFLVDIYAKIETKRLNFIRNHQKQLRAENYIHLKDAVGRNDVNATDLGQMVVLPSSFTGGPRYMHERTQDAMTYVRVHGRLIYSSYLHVTLLGKTS</sequence>
<comment type="caution">
    <text evidence="2">The sequence shown here is derived from an EMBL/GenBank/DDBJ whole genome shotgun (WGS) entry which is preliminary data.</text>
</comment>
<dbReference type="InterPro" id="IPR025476">
    <property type="entry name" value="Helitron_helicase-like"/>
</dbReference>
<evidence type="ECO:0000313" key="3">
    <source>
        <dbReference type="Proteomes" id="UP000475862"/>
    </source>
</evidence>
<dbReference type="EMBL" id="VYZN01000012">
    <property type="protein sequence ID" value="KAE9541875.1"/>
    <property type="molecule type" value="Genomic_DNA"/>
</dbReference>